<accession>A0A0L8HQE6</accession>
<dbReference type="AlphaFoldDB" id="A0A0L8HQE6"/>
<evidence type="ECO:0000313" key="1">
    <source>
        <dbReference type="EMBL" id="KOF91456.1"/>
    </source>
</evidence>
<name>A0A0L8HQE6_OCTBM</name>
<sequence>TEQNAIPDTVTKFLYSLLTGENECTNPLERVKCLVTSFGSDLLFAVTCGKTKPPKHILLPYAVKSLTGNIELIWTLNHFGHKIDTVLCVQKLEVSENGTLLPENIYPGVFTTVASDNIDCLEETPGGGGTSHRVNGIATQPRVSGPMPQSIVSVVTKSKKRSISPPPLLQPIYDVGQRAGPPKTETLEIDSDQQTCNNVTVVQYTVSYLPTINAPATDMSTVNKILEQTTQIMDLWQLSKIVCVFDQALYAKAAEIVKEKDKYRNIIIRMRVYHTISNLLSIVGKQFHDAGIRDMCVESGITADGSVAEIMDGHKYNCAVTVHKLVYKALMWLAWKGFLPWIEDNHAEDVPHLAETLKVIGYFQSSVSQMSLQEVLGNETCTRILELFHAYLESLRCMYSLSAFWMSYIDIVEIKFGLIQASAEGDWILHLASIQKMIPWCFAYDKYRSSYLWQLRDITNGGKHKSLSHPDLNQSRIKKDEANIQSLETFLDIRKEPHTHC</sequence>
<gene>
    <name evidence="1" type="ORF">OCBIM_22008725mg</name>
</gene>
<dbReference type="PANTHER" id="PTHR46704">
    <property type="entry name" value="CXC DOMAIN-CONTAINING PROTEIN-RELATED"/>
    <property type="match status" value="1"/>
</dbReference>
<dbReference type="PANTHER" id="PTHR46704:SF9">
    <property type="entry name" value="BHLH DOMAIN-CONTAINING PROTEIN"/>
    <property type="match status" value="1"/>
</dbReference>
<dbReference type="EMBL" id="KQ417528">
    <property type="protein sequence ID" value="KOF91456.1"/>
    <property type="molecule type" value="Genomic_DNA"/>
</dbReference>
<reference evidence="1" key="1">
    <citation type="submission" date="2015-07" db="EMBL/GenBank/DDBJ databases">
        <title>MeaNS - Measles Nucleotide Surveillance Program.</title>
        <authorList>
            <person name="Tran T."/>
            <person name="Druce J."/>
        </authorList>
    </citation>
    <scope>NUCLEOTIDE SEQUENCE</scope>
    <source>
        <strain evidence="1">UCB-OBI-ISO-001</strain>
        <tissue evidence="1">Gonad</tissue>
    </source>
</reference>
<protein>
    <submittedName>
        <fullName evidence="1">Uncharacterized protein</fullName>
    </submittedName>
</protein>
<feature type="non-terminal residue" evidence="1">
    <location>
        <position position="1"/>
    </location>
</feature>
<proteinExistence type="predicted"/>
<feature type="non-terminal residue" evidence="1">
    <location>
        <position position="501"/>
    </location>
</feature>
<organism evidence="1">
    <name type="scientific">Octopus bimaculoides</name>
    <name type="common">California two-spotted octopus</name>
    <dbReference type="NCBI Taxonomy" id="37653"/>
    <lineage>
        <taxon>Eukaryota</taxon>
        <taxon>Metazoa</taxon>
        <taxon>Spiralia</taxon>
        <taxon>Lophotrochozoa</taxon>
        <taxon>Mollusca</taxon>
        <taxon>Cephalopoda</taxon>
        <taxon>Coleoidea</taxon>
        <taxon>Octopodiformes</taxon>
        <taxon>Octopoda</taxon>
        <taxon>Incirrata</taxon>
        <taxon>Octopodidae</taxon>
        <taxon>Octopus</taxon>
    </lineage>
</organism>